<gene>
    <name evidence="3" type="ORF">A3D65_03845</name>
</gene>
<dbReference type="Pfam" id="PF04014">
    <property type="entry name" value="MazE_antitoxin"/>
    <property type="match status" value="1"/>
</dbReference>
<reference evidence="3 4" key="1">
    <citation type="journal article" date="2016" name="Nat. Commun.">
        <title>Thousands of microbial genomes shed light on interconnected biogeochemical processes in an aquifer system.</title>
        <authorList>
            <person name="Anantharaman K."/>
            <person name="Brown C.T."/>
            <person name="Hug L.A."/>
            <person name="Sharon I."/>
            <person name="Castelle C.J."/>
            <person name="Probst A.J."/>
            <person name="Thomas B.C."/>
            <person name="Singh A."/>
            <person name="Wilkins M.J."/>
            <person name="Karaoz U."/>
            <person name="Brodie E.L."/>
            <person name="Williams K.H."/>
            <person name="Hubbard S.S."/>
            <person name="Banfield J.F."/>
        </authorList>
    </citation>
    <scope>NUCLEOTIDE SEQUENCE [LARGE SCALE GENOMIC DNA]</scope>
</reference>
<evidence type="ECO:0000259" key="2">
    <source>
        <dbReference type="PROSITE" id="PS51740"/>
    </source>
</evidence>
<dbReference type="GO" id="GO:0003677">
    <property type="term" value="F:DNA binding"/>
    <property type="evidence" value="ECO:0007669"/>
    <property type="project" value="UniProtKB-UniRule"/>
</dbReference>
<dbReference type="SMART" id="SM00966">
    <property type="entry name" value="SpoVT_AbrB"/>
    <property type="match status" value="1"/>
</dbReference>
<dbReference type="InterPro" id="IPR007159">
    <property type="entry name" value="SpoVT-AbrB_dom"/>
</dbReference>
<dbReference type="PROSITE" id="PS51740">
    <property type="entry name" value="SPOVT_ABRB"/>
    <property type="match status" value="1"/>
</dbReference>
<evidence type="ECO:0000313" key="4">
    <source>
        <dbReference type="Proteomes" id="UP000177996"/>
    </source>
</evidence>
<evidence type="ECO:0000256" key="1">
    <source>
        <dbReference type="PROSITE-ProRule" id="PRU01076"/>
    </source>
</evidence>
<sequence>MNITEKIQRVTERGQITLPIAWRRKMGTSAIVLKTKGDTLEITPLATDDERDEQWVTIFDAARDNGGVGIPAEEMIATLKKLAKKKKLHGRTR</sequence>
<accession>A0A1G2D4E8</accession>
<dbReference type="EMBL" id="MHLL01000055">
    <property type="protein sequence ID" value="OGZ07638.1"/>
    <property type="molecule type" value="Genomic_DNA"/>
</dbReference>
<name>A0A1G2D4E8_9BACT</name>
<dbReference type="AlphaFoldDB" id="A0A1G2D4E8"/>
<feature type="domain" description="SpoVT-AbrB" evidence="2">
    <location>
        <begin position="5"/>
        <end position="47"/>
    </location>
</feature>
<proteinExistence type="predicted"/>
<evidence type="ECO:0000313" key="3">
    <source>
        <dbReference type="EMBL" id="OGZ07638.1"/>
    </source>
</evidence>
<dbReference type="InterPro" id="IPR037914">
    <property type="entry name" value="SpoVT-AbrB_sf"/>
</dbReference>
<comment type="caution">
    <text evidence="3">The sequence shown here is derived from an EMBL/GenBank/DDBJ whole genome shotgun (WGS) entry which is preliminary data.</text>
</comment>
<protein>
    <recommendedName>
        <fullName evidence="2">SpoVT-AbrB domain-containing protein</fullName>
    </recommendedName>
</protein>
<dbReference type="SUPFAM" id="SSF89447">
    <property type="entry name" value="AbrB/MazE/MraZ-like"/>
    <property type="match status" value="1"/>
</dbReference>
<dbReference type="Proteomes" id="UP000177996">
    <property type="component" value="Unassembled WGS sequence"/>
</dbReference>
<organism evidence="3 4">
    <name type="scientific">Candidatus Lloydbacteria bacterium RIFCSPHIGHO2_02_FULL_50_13</name>
    <dbReference type="NCBI Taxonomy" id="1798661"/>
    <lineage>
        <taxon>Bacteria</taxon>
        <taxon>Candidatus Lloydiibacteriota</taxon>
    </lineage>
</organism>
<keyword evidence="1" id="KW-0238">DNA-binding</keyword>